<accession>A0ACC0JYL0</accession>
<dbReference type="EMBL" id="CM046112">
    <property type="protein sequence ID" value="KAI8429195.1"/>
    <property type="molecule type" value="Genomic_DNA"/>
</dbReference>
<sequence>MVVAIRADLAQDLTKTCLPTNQATPEPTNKPANFSQEWYLSIQDTMMVQTGRLAMIGENMCIGFGGIPSGKSGG</sequence>
<protein>
    <submittedName>
        <fullName evidence="1">Uncharacterized protein</fullName>
    </submittedName>
</protein>
<comment type="caution">
    <text evidence="1">The sequence shown here is derived from an EMBL/GenBank/DDBJ whole genome shotgun (WGS) entry which is preliminary data.</text>
</comment>
<evidence type="ECO:0000313" key="1">
    <source>
        <dbReference type="EMBL" id="KAI8429195.1"/>
    </source>
</evidence>
<keyword evidence="2" id="KW-1185">Reference proteome</keyword>
<dbReference type="Proteomes" id="UP001064048">
    <property type="component" value="Chromosome 12"/>
</dbReference>
<reference evidence="1 2" key="1">
    <citation type="journal article" date="2022" name="Genome Biol. Evol.">
        <title>The Spruce Budworm Genome: Reconstructing the Evolutionary History of Antifreeze Proteins.</title>
        <authorList>
            <person name="Beliveau C."/>
            <person name="Gagne P."/>
            <person name="Picq S."/>
            <person name="Vernygora O."/>
            <person name="Keeling C.I."/>
            <person name="Pinkney K."/>
            <person name="Doucet D."/>
            <person name="Wen F."/>
            <person name="Johnston J.S."/>
            <person name="Maaroufi H."/>
            <person name="Boyle B."/>
            <person name="Laroche J."/>
            <person name="Dewar K."/>
            <person name="Juretic N."/>
            <person name="Blackburn G."/>
            <person name="Nisole A."/>
            <person name="Brunet B."/>
            <person name="Brandao M."/>
            <person name="Lumley L."/>
            <person name="Duan J."/>
            <person name="Quan G."/>
            <person name="Lucarotti C.J."/>
            <person name="Roe A.D."/>
            <person name="Sperling F.A.H."/>
            <person name="Levesque R.C."/>
            <person name="Cusson M."/>
        </authorList>
    </citation>
    <scope>NUCLEOTIDE SEQUENCE [LARGE SCALE GENOMIC DNA]</scope>
    <source>
        <strain evidence="1">Glfc:IPQL:Cfum</strain>
    </source>
</reference>
<evidence type="ECO:0000313" key="2">
    <source>
        <dbReference type="Proteomes" id="UP001064048"/>
    </source>
</evidence>
<name>A0ACC0JYL0_CHOFU</name>
<proteinExistence type="predicted"/>
<organism evidence="1 2">
    <name type="scientific">Choristoneura fumiferana</name>
    <name type="common">Spruce budworm moth</name>
    <name type="synonym">Archips fumiferana</name>
    <dbReference type="NCBI Taxonomy" id="7141"/>
    <lineage>
        <taxon>Eukaryota</taxon>
        <taxon>Metazoa</taxon>
        <taxon>Ecdysozoa</taxon>
        <taxon>Arthropoda</taxon>
        <taxon>Hexapoda</taxon>
        <taxon>Insecta</taxon>
        <taxon>Pterygota</taxon>
        <taxon>Neoptera</taxon>
        <taxon>Endopterygota</taxon>
        <taxon>Lepidoptera</taxon>
        <taxon>Glossata</taxon>
        <taxon>Ditrysia</taxon>
        <taxon>Tortricoidea</taxon>
        <taxon>Tortricidae</taxon>
        <taxon>Tortricinae</taxon>
        <taxon>Choristoneura</taxon>
    </lineage>
</organism>
<gene>
    <name evidence="1" type="ORF">MSG28_007732</name>
</gene>